<evidence type="ECO:0000259" key="2">
    <source>
        <dbReference type="Pfam" id="PF22685"/>
    </source>
</evidence>
<dbReference type="InterPro" id="IPR000683">
    <property type="entry name" value="Gfo/Idh/MocA-like_OxRdtase_N"/>
</dbReference>
<reference evidence="3" key="1">
    <citation type="journal article" date="2020" name="Stud. Mycol.">
        <title>101 Dothideomycetes genomes: a test case for predicting lifestyles and emergence of pathogens.</title>
        <authorList>
            <person name="Haridas S."/>
            <person name="Albert R."/>
            <person name="Binder M."/>
            <person name="Bloem J."/>
            <person name="Labutti K."/>
            <person name="Salamov A."/>
            <person name="Andreopoulos B."/>
            <person name="Baker S."/>
            <person name="Barry K."/>
            <person name="Bills G."/>
            <person name="Bluhm B."/>
            <person name="Cannon C."/>
            <person name="Castanera R."/>
            <person name="Culley D."/>
            <person name="Daum C."/>
            <person name="Ezra D."/>
            <person name="Gonzalez J."/>
            <person name="Henrissat B."/>
            <person name="Kuo A."/>
            <person name="Liang C."/>
            <person name="Lipzen A."/>
            <person name="Lutzoni F."/>
            <person name="Magnuson J."/>
            <person name="Mondo S."/>
            <person name="Nolan M."/>
            <person name="Ohm R."/>
            <person name="Pangilinan J."/>
            <person name="Park H.-J."/>
            <person name="Ramirez L."/>
            <person name="Alfaro M."/>
            <person name="Sun H."/>
            <person name="Tritt A."/>
            <person name="Yoshinaga Y."/>
            <person name="Zwiers L.-H."/>
            <person name="Turgeon B."/>
            <person name="Goodwin S."/>
            <person name="Spatafora J."/>
            <person name="Crous P."/>
            <person name="Grigoriev I."/>
        </authorList>
    </citation>
    <scope>NUCLEOTIDE SEQUENCE</scope>
    <source>
        <strain evidence="3">CBS 123094</strain>
    </source>
</reference>
<dbReference type="Pfam" id="PF01408">
    <property type="entry name" value="GFO_IDH_MocA"/>
    <property type="match status" value="1"/>
</dbReference>
<dbReference type="SUPFAM" id="SSF51735">
    <property type="entry name" value="NAD(P)-binding Rossmann-fold domains"/>
    <property type="match status" value="1"/>
</dbReference>
<accession>A0A6A5W3Y8</accession>
<dbReference type="AlphaFoldDB" id="A0A6A5W3Y8"/>
<feature type="domain" description="Gfo/Idh/MocA-like oxidoreductase N-terminal" evidence="1">
    <location>
        <begin position="10"/>
        <end position="132"/>
    </location>
</feature>
<dbReference type="Gene3D" id="3.40.50.720">
    <property type="entry name" value="NAD(P)-binding Rossmann-like Domain"/>
    <property type="match status" value="1"/>
</dbReference>
<evidence type="ECO:0000259" key="1">
    <source>
        <dbReference type="Pfam" id="PF01408"/>
    </source>
</evidence>
<keyword evidence="4" id="KW-1185">Reference proteome</keyword>
<dbReference type="EMBL" id="ML977636">
    <property type="protein sequence ID" value="KAF1995654.1"/>
    <property type="molecule type" value="Genomic_DNA"/>
</dbReference>
<dbReference type="GO" id="GO:0000166">
    <property type="term" value="F:nucleotide binding"/>
    <property type="evidence" value="ECO:0007669"/>
    <property type="project" value="InterPro"/>
</dbReference>
<dbReference type="Proteomes" id="UP000799779">
    <property type="component" value="Unassembled WGS sequence"/>
</dbReference>
<dbReference type="InterPro" id="IPR036291">
    <property type="entry name" value="NAD(P)-bd_dom_sf"/>
</dbReference>
<dbReference type="InterPro" id="IPR051317">
    <property type="entry name" value="Gfo/Idh/MocA_oxidoreduct"/>
</dbReference>
<dbReference type="PANTHER" id="PTHR43708">
    <property type="entry name" value="CONSERVED EXPRESSED OXIDOREDUCTASE (EUROFUNG)"/>
    <property type="match status" value="1"/>
</dbReference>
<protein>
    <submittedName>
        <fullName evidence="3">NAD-binding Rossmann fold oxidoreductase family protein</fullName>
    </submittedName>
</protein>
<dbReference type="InterPro" id="IPR055080">
    <property type="entry name" value="Gal80p-like_C"/>
</dbReference>
<dbReference type="Gene3D" id="3.30.360.10">
    <property type="entry name" value="Dihydrodipicolinate Reductase, domain 2"/>
    <property type="match status" value="1"/>
</dbReference>
<evidence type="ECO:0000313" key="3">
    <source>
        <dbReference type="EMBL" id="KAF1995654.1"/>
    </source>
</evidence>
<sequence length="377" mass="39998">MSSNTQPKRVGTIGLSGPGSWASRAHIVPLKASPHYTITALQNRTKESANAAATCFDLGPLNVYDDPKSLAQDPNVDIVAVSVKVPHHYEAVKPAIEAGKDVFVEWPLARNLAEAKELAALAKAKGIRTMVGLQGRKMPAAVRAKALIDAGKIGTILGTHMYAHGAIWGAACPENLTYGLPVENGANQVTIAFGHLIDTLCWVVGEVESFSATLANNRPQIPIVTENTYEPTGQILPKTAHDYVSITGKLVCGGVVDATCSGGLSRAGKSLFWEIEGTKGTLILEGGPIGSAVQMFPPTLRLYVDGDAEGEEIELEKVEGAAKGDYSYATGKAWAAWAAEDVGEGYPVVTFEDAVVRHRMIDAVYRSAETGARVTYL</sequence>
<name>A0A6A5W3Y8_9PLEO</name>
<proteinExistence type="predicted"/>
<dbReference type="PANTHER" id="PTHR43708:SF1">
    <property type="entry name" value="GALACTOSE_LACTOSE METABOLISM REGULATORY PROTEIN GAL80"/>
    <property type="match status" value="1"/>
</dbReference>
<dbReference type="OrthoDB" id="64915at2759"/>
<feature type="domain" description="Gal80p-like C-terminal" evidence="2">
    <location>
        <begin position="139"/>
        <end position="286"/>
    </location>
</feature>
<dbReference type="Pfam" id="PF22685">
    <property type="entry name" value="Gal80p_C-like"/>
    <property type="match status" value="1"/>
</dbReference>
<dbReference type="SUPFAM" id="SSF55347">
    <property type="entry name" value="Glyceraldehyde-3-phosphate dehydrogenase-like, C-terminal domain"/>
    <property type="match status" value="1"/>
</dbReference>
<gene>
    <name evidence="3" type="ORF">P154DRAFT_566615</name>
</gene>
<organism evidence="3 4">
    <name type="scientific">Amniculicola lignicola CBS 123094</name>
    <dbReference type="NCBI Taxonomy" id="1392246"/>
    <lineage>
        <taxon>Eukaryota</taxon>
        <taxon>Fungi</taxon>
        <taxon>Dikarya</taxon>
        <taxon>Ascomycota</taxon>
        <taxon>Pezizomycotina</taxon>
        <taxon>Dothideomycetes</taxon>
        <taxon>Pleosporomycetidae</taxon>
        <taxon>Pleosporales</taxon>
        <taxon>Amniculicolaceae</taxon>
        <taxon>Amniculicola</taxon>
    </lineage>
</organism>
<evidence type="ECO:0000313" key="4">
    <source>
        <dbReference type="Proteomes" id="UP000799779"/>
    </source>
</evidence>